<dbReference type="InterPro" id="IPR045692">
    <property type="entry name" value="DUF6057"/>
</dbReference>
<dbReference type="RefSeq" id="WP_149998234.1">
    <property type="nucleotide sequence ID" value="NZ_VWMU01000008.1"/>
</dbReference>
<feature type="transmembrane region" description="Helical" evidence="1">
    <location>
        <begin position="91"/>
        <end position="112"/>
    </location>
</feature>
<dbReference type="AlphaFoldDB" id="A0A641N0I9"/>
<keyword evidence="1" id="KW-0812">Transmembrane</keyword>
<feature type="transmembrane region" description="Helical" evidence="1">
    <location>
        <begin position="153"/>
        <end position="171"/>
    </location>
</feature>
<protein>
    <recommendedName>
        <fullName evidence="3">Transmembrane protein</fullName>
    </recommendedName>
</protein>
<feature type="transmembrane region" description="Helical" evidence="1">
    <location>
        <begin position="63"/>
        <end position="84"/>
    </location>
</feature>
<feature type="transmembrane region" description="Helical" evidence="1">
    <location>
        <begin position="183"/>
        <end position="208"/>
    </location>
</feature>
<dbReference type="EMBL" id="VWMU01000008">
    <property type="protein sequence ID" value="KAA3723402.1"/>
    <property type="molecule type" value="Genomic_DNA"/>
</dbReference>
<feature type="transmembrane region" description="Helical" evidence="1">
    <location>
        <begin position="220"/>
        <end position="242"/>
    </location>
</feature>
<evidence type="ECO:0008006" key="3">
    <source>
        <dbReference type="Google" id="ProtNLM"/>
    </source>
</evidence>
<sequence length="625" mass="73261">MMKNTAAKNNKGNKMSGWLEKWEQTNYRNMKIASISVFILLAIYMTVIHNFNYLKKVEDLSLFLPSWTFLKECMMVPGGGLIWGGTFLTQFFYYPWLGGAVFIALLLVLQYLVGKAFRIPDRYFTLSFVPSALLLLALVQLGYVVYILKSPGYAFSNLLGMIAVVGSFWVYRCLKHWLWRGGVVILFSIVGYPILGFYALLVVILFAIDECTQKRVWWAWNMLVAIIAIALVPLFYYILVYTQLMCDSLYTSVLPRFYPNEMILWMPFGLLYAYVIFLAFYAHRWKQKTERARVVSVVLALIVFVMALGGAWYYEFDDENFRITIDMDRAILDNDWQKVVDCAQAQQGEPTRLIVLNTDMALYKLGQAGDRMFKFKINGVPYRIIRTTPVMRNTGAKALYFQYGKINYCYRWCMEDKVEYGMKVEYLKYMVKCALLNEEFALAQKYNSTLAQTLFHKDWAEKYQRYIDEPQLMAEDAEFKMIKPLMAYNNALEGDGGLLEAYLISQIAYMEGGPPELVELSLQCNLVQKDIARFWPRFILYARTHDRLPLHYQEAAILYSYLERKVDYRQFKIEDEVVTRFDKFIKLSEQMAGQSDEKSKEVFKPYFSDTFWYYYFFVKGLKTSW</sequence>
<accession>A0A641N0I9</accession>
<name>A0A641N0I9_9BACE</name>
<feature type="transmembrane region" description="Helical" evidence="1">
    <location>
        <begin position="124"/>
        <end position="146"/>
    </location>
</feature>
<evidence type="ECO:0000313" key="2">
    <source>
        <dbReference type="EMBL" id="KAA3723402.1"/>
    </source>
</evidence>
<comment type="caution">
    <text evidence="2">The sequence shown here is derived from an EMBL/GenBank/DDBJ whole genome shotgun (WGS) entry which is preliminary data.</text>
</comment>
<evidence type="ECO:0000256" key="1">
    <source>
        <dbReference type="SAM" id="Phobius"/>
    </source>
</evidence>
<feature type="transmembrane region" description="Helical" evidence="1">
    <location>
        <begin position="262"/>
        <end position="282"/>
    </location>
</feature>
<reference evidence="2" key="1">
    <citation type="journal article" date="2019" name="Nat. Med.">
        <title>A library of human gut bacterial isolates paired with longitudinal multiomics data enables mechanistic microbiome research.</title>
        <authorList>
            <person name="Poyet M."/>
            <person name="Groussin M."/>
            <person name="Gibbons S.M."/>
            <person name="Avila-Pacheco J."/>
            <person name="Jiang X."/>
            <person name="Kearney S.M."/>
            <person name="Perrotta A.R."/>
            <person name="Berdy B."/>
            <person name="Zhao S."/>
            <person name="Lieberman T.D."/>
            <person name="Swanson P.K."/>
            <person name="Smith M."/>
            <person name="Roesemann S."/>
            <person name="Alexander J.E."/>
            <person name="Rich S.A."/>
            <person name="Livny J."/>
            <person name="Vlamakis H."/>
            <person name="Clish C."/>
            <person name="Bullock K."/>
            <person name="Deik A."/>
            <person name="Scott J."/>
            <person name="Pierce K.A."/>
            <person name="Xavier R.J."/>
            <person name="Alm E.J."/>
        </authorList>
    </citation>
    <scope>NUCLEOTIDE SEQUENCE</scope>
    <source>
        <strain evidence="2">BIOML-A21</strain>
    </source>
</reference>
<keyword evidence="1" id="KW-1133">Transmembrane helix</keyword>
<feature type="transmembrane region" description="Helical" evidence="1">
    <location>
        <begin position="294"/>
        <end position="314"/>
    </location>
</feature>
<dbReference type="Pfam" id="PF19529">
    <property type="entry name" value="DUF6057"/>
    <property type="match status" value="1"/>
</dbReference>
<proteinExistence type="predicted"/>
<gene>
    <name evidence="2" type="ORF">F3F94_02525</name>
</gene>
<organism evidence="2">
    <name type="scientific">Bacteroides salyersiae</name>
    <dbReference type="NCBI Taxonomy" id="291644"/>
    <lineage>
        <taxon>Bacteria</taxon>
        <taxon>Pseudomonadati</taxon>
        <taxon>Bacteroidota</taxon>
        <taxon>Bacteroidia</taxon>
        <taxon>Bacteroidales</taxon>
        <taxon>Bacteroidaceae</taxon>
        <taxon>Bacteroides</taxon>
    </lineage>
</organism>
<feature type="transmembrane region" description="Helical" evidence="1">
    <location>
        <begin position="32"/>
        <end position="51"/>
    </location>
</feature>
<keyword evidence="1" id="KW-0472">Membrane</keyword>